<evidence type="ECO:0000256" key="2">
    <source>
        <dbReference type="ARBA" id="ARBA00022801"/>
    </source>
</evidence>
<protein>
    <recommendedName>
        <fullName evidence="4">Nudix hydrolase domain-containing protein</fullName>
    </recommendedName>
</protein>
<organism evidence="5 6">
    <name type="scientific">Pseudooctadecabacter jejudonensis</name>
    <dbReference type="NCBI Taxonomy" id="1391910"/>
    <lineage>
        <taxon>Bacteria</taxon>
        <taxon>Pseudomonadati</taxon>
        <taxon>Pseudomonadota</taxon>
        <taxon>Alphaproteobacteria</taxon>
        <taxon>Rhodobacterales</taxon>
        <taxon>Paracoccaceae</taxon>
        <taxon>Pseudooctadecabacter</taxon>
    </lineage>
</organism>
<dbReference type="CDD" id="cd04682">
    <property type="entry name" value="NUDIX_Hydrolase"/>
    <property type="match status" value="1"/>
</dbReference>
<dbReference type="GO" id="GO:0006754">
    <property type="term" value="P:ATP biosynthetic process"/>
    <property type="evidence" value="ECO:0007669"/>
    <property type="project" value="TreeGrafter"/>
</dbReference>
<gene>
    <name evidence="5" type="ORF">PSJ8397_00781</name>
</gene>
<reference evidence="5 6" key="1">
    <citation type="submission" date="2017-03" db="EMBL/GenBank/DDBJ databases">
        <authorList>
            <person name="Afonso C.L."/>
            <person name="Miller P.J."/>
            <person name="Scott M.A."/>
            <person name="Spackman E."/>
            <person name="Goraichik I."/>
            <person name="Dimitrov K.M."/>
            <person name="Suarez D.L."/>
            <person name="Swayne D.E."/>
        </authorList>
    </citation>
    <scope>NUCLEOTIDE SEQUENCE [LARGE SCALE GENOMIC DNA]</scope>
    <source>
        <strain evidence="5 6">CECT 8397</strain>
    </source>
</reference>
<dbReference type="PROSITE" id="PS51462">
    <property type="entry name" value="NUDIX"/>
    <property type="match status" value="1"/>
</dbReference>
<accession>A0A1Y5RR38</accession>
<dbReference type="InterPro" id="IPR020476">
    <property type="entry name" value="Nudix_hydrolase"/>
</dbReference>
<evidence type="ECO:0000256" key="1">
    <source>
        <dbReference type="ARBA" id="ARBA00001946"/>
    </source>
</evidence>
<dbReference type="PROSITE" id="PS00893">
    <property type="entry name" value="NUDIX_BOX"/>
    <property type="match status" value="1"/>
</dbReference>
<dbReference type="GO" id="GO:0004081">
    <property type="term" value="F:bis(5'-nucleosyl)-tetraphosphatase (asymmetrical) activity"/>
    <property type="evidence" value="ECO:0007669"/>
    <property type="project" value="TreeGrafter"/>
</dbReference>
<dbReference type="InterPro" id="IPR015797">
    <property type="entry name" value="NUDIX_hydrolase-like_dom_sf"/>
</dbReference>
<comment type="cofactor">
    <cofactor evidence="1">
        <name>Mg(2+)</name>
        <dbReference type="ChEBI" id="CHEBI:18420"/>
    </cofactor>
</comment>
<dbReference type="Proteomes" id="UP000193623">
    <property type="component" value="Unassembled WGS sequence"/>
</dbReference>
<name>A0A1Y5RR38_9RHOB</name>
<feature type="domain" description="Nudix hydrolase" evidence="4">
    <location>
        <begin position="1"/>
        <end position="133"/>
    </location>
</feature>
<dbReference type="InterPro" id="IPR020084">
    <property type="entry name" value="NUDIX_hydrolase_CS"/>
</dbReference>
<dbReference type="RefSeq" id="WP_085863201.1">
    <property type="nucleotide sequence ID" value="NZ_FWFT01000001.1"/>
</dbReference>
<dbReference type="SUPFAM" id="SSF55811">
    <property type="entry name" value="Nudix"/>
    <property type="match status" value="1"/>
</dbReference>
<dbReference type="OrthoDB" id="289720at2"/>
<evidence type="ECO:0000256" key="3">
    <source>
        <dbReference type="RuleBase" id="RU003476"/>
    </source>
</evidence>
<dbReference type="GO" id="GO:0006167">
    <property type="term" value="P:AMP biosynthetic process"/>
    <property type="evidence" value="ECO:0007669"/>
    <property type="project" value="TreeGrafter"/>
</dbReference>
<evidence type="ECO:0000259" key="4">
    <source>
        <dbReference type="PROSITE" id="PS51462"/>
    </source>
</evidence>
<comment type="similarity">
    <text evidence="3">Belongs to the Nudix hydrolase family.</text>
</comment>
<dbReference type="AlphaFoldDB" id="A0A1Y5RR38"/>
<evidence type="ECO:0000313" key="6">
    <source>
        <dbReference type="Proteomes" id="UP000193623"/>
    </source>
</evidence>
<proteinExistence type="inferred from homology"/>
<dbReference type="InterPro" id="IPR000086">
    <property type="entry name" value="NUDIX_hydrolase_dom"/>
</dbReference>
<dbReference type="PANTHER" id="PTHR21340:SF0">
    <property type="entry name" value="BIS(5'-NUCLEOSYL)-TETRAPHOSPHATASE [ASYMMETRICAL]"/>
    <property type="match status" value="1"/>
</dbReference>
<keyword evidence="6" id="KW-1185">Reference proteome</keyword>
<dbReference type="PRINTS" id="PR00502">
    <property type="entry name" value="NUDIXFAMILY"/>
</dbReference>
<keyword evidence="2 3" id="KW-0378">Hydrolase</keyword>
<dbReference type="EMBL" id="FWFT01000001">
    <property type="protein sequence ID" value="SLN20692.1"/>
    <property type="molecule type" value="Genomic_DNA"/>
</dbReference>
<dbReference type="PANTHER" id="PTHR21340">
    <property type="entry name" value="DIADENOSINE 5,5-P1,P4-TETRAPHOSPHATE PYROPHOSPHOHYDROLASE MUTT"/>
    <property type="match status" value="1"/>
</dbReference>
<dbReference type="InterPro" id="IPR051325">
    <property type="entry name" value="Nudix_hydrolase_domain"/>
</dbReference>
<dbReference type="Gene3D" id="3.90.79.10">
    <property type="entry name" value="Nucleoside Triphosphate Pyrophosphohydrolase"/>
    <property type="match status" value="1"/>
</dbReference>
<sequence>MTQSGTKIILYHGARLISLLRDDVPSIPYPNHWDLPGGGIEADEDAKDAILRETAEEIGLHIAPATVTWTRAYSKANGFTSTFYAAPVTAAQIAAITLGNEGQAWSLMPIATFCSHPQAVPHFRTRVRDYLTDARKTKTEA</sequence>
<dbReference type="Pfam" id="PF00293">
    <property type="entry name" value="NUDIX"/>
    <property type="match status" value="1"/>
</dbReference>
<evidence type="ECO:0000313" key="5">
    <source>
        <dbReference type="EMBL" id="SLN20692.1"/>
    </source>
</evidence>